<accession>A0A8S5NRC5</accession>
<dbReference type="EMBL" id="BK015235">
    <property type="protein sequence ID" value="DAD97286.1"/>
    <property type="molecule type" value="Genomic_DNA"/>
</dbReference>
<sequence>MRRKYYNSFLENLKNILLSGNDLLKISLIIFKSLMKFSF</sequence>
<protein>
    <submittedName>
        <fullName evidence="1">Uncharacterized protein</fullName>
    </submittedName>
</protein>
<organism evidence="1">
    <name type="scientific">Phage sp. ctWVj20</name>
    <dbReference type="NCBI Taxonomy" id="2826748"/>
    <lineage>
        <taxon>Viruses</taxon>
    </lineage>
</organism>
<proteinExistence type="predicted"/>
<reference evidence="1" key="1">
    <citation type="journal article" date="2021" name="Proc. Natl. Acad. Sci. U.S.A.">
        <title>A Catalog of Tens of Thousands of Viruses from Human Metagenomes Reveals Hidden Associations with Chronic Diseases.</title>
        <authorList>
            <person name="Tisza M.J."/>
            <person name="Buck C.B."/>
        </authorList>
    </citation>
    <scope>NUCLEOTIDE SEQUENCE</scope>
    <source>
        <strain evidence="1">CtWVj20</strain>
    </source>
</reference>
<evidence type="ECO:0000313" key="1">
    <source>
        <dbReference type="EMBL" id="DAD97286.1"/>
    </source>
</evidence>
<name>A0A8S5NRC5_9VIRU</name>